<sequence>MRKFFRFNERETNYQKETLAGITTFLSMAYILVVNPIILSQAGMDKGALFTATALSAIVGSLLIGLLANFPVGIAPSMGLNSFFTFSVVIGMGIEWQVALTGVFIAGIIFMILSLLKIREKIINVIPKDLKHAIAGGIGFFIAFIGLKNAGIVVGSEETFVSIGNLTSPTTALAAFGFVITLMMLVRGIRGGIFYGIVLTSIIGMIVGLVDVPNAMVGEVPSLEPTFGVVFQHLGDVMTPEVLAVIFTFLFVAFFDTAGALIAVASQAGIMKENKIPNAGRALLADSTSGVMGAIFGTSTTASFVESSAGVAVGGRTGFTSIVISVCFFIALFFSPVLGVITPEVTAPALIIVGALMATEVREIDWSRFEIVVPAFVTIIMMPLTFSVATGIALGFILYPFAMIAKREWKQVHPIMYSLGCLFIMYFVFL</sequence>
<keyword evidence="5 8" id="KW-0812">Transmembrane</keyword>
<dbReference type="PANTHER" id="PTHR43337">
    <property type="entry name" value="XANTHINE/URACIL PERMEASE C887.17-RELATED"/>
    <property type="match status" value="1"/>
</dbReference>
<dbReference type="GO" id="GO:0005886">
    <property type="term" value="C:plasma membrane"/>
    <property type="evidence" value="ECO:0007669"/>
    <property type="project" value="UniProtKB-SubCell"/>
</dbReference>
<feature type="transmembrane region" description="Helical" evidence="9">
    <location>
        <begin position="411"/>
        <end position="429"/>
    </location>
</feature>
<dbReference type="Proteomes" id="UP000192527">
    <property type="component" value="Chromosome"/>
</dbReference>
<dbReference type="Pfam" id="PF00860">
    <property type="entry name" value="Xan_ur_permease"/>
    <property type="match status" value="1"/>
</dbReference>
<keyword evidence="3 8" id="KW-0813">Transport</keyword>
<organism evidence="10 11">
    <name type="scientific">Halobacillus mangrovi</name>
    <dbReference type="NCBI Taxonomy" id="402384"/>
    <lineage>
        <taxon>Bacteria</taxon>
        <taxon>Bacillati</taxon>
        <taxon>Bacillota</taxon>
        <taxon>Bacilli</taxon>
        <taxon>Bacillales</taxon>
        <taxon>Bacillaceae</taxon>
        <taxon>Halobacillus</taxon>
    </lineage>
</organism>
<feature type="transmembrane region" description="Helical" evidence="9">
    <location>
        <begin position="88"/>
        <end position="113"/>
    </location>
</feature>
<evidence type="ECO:0000256" key="5">
    <source>
        <dbReference type="ARBA" id="ARBA00022692"/>
    </source>
</evidence>
<evidence type="ECO:0000256" key="8">
    <source>
        <dbReference type="PIRNR" id="PIRNR005353"/>
    </source>
</evidence>
<protein>
    <submittedName>
        <fullName evidence="10">Guanine permease</fullName>
    </submittedName>
</protein>
<feature type="transmembrane region" description="Helical" evidence="9">
    <location>
        <begin position="371"/>
        <end position="399"/>
    </location>
</feature>
<keyword evidence="11" id="KW-1185">Reference proteome</keyword>
<evidence type="ECO:0000313" key="10">
    <source>
        <dbReference type="EMBL" id="ARI77858.1"/>
    </source>
</evidence>
<dbReference type="InterPro" id="IPR006043">
    <property type="entry name" value="NCS2"/>
</dbReference>
<keyword evidence="4 8" id="KW-1003">Cell membrane</keyword>
<dbReference type="AlphaFoldDB" id="A0A1W5ZX32"/>
<feature type="transmembrane region" description="Helical" evidence="9">
    <location>
        <begin position="47"/>
        <end position="68"/>
    </location>
</feature>
<keyword evidence="7 8" id="KW-0472">Membrane</keyword>
<evidence type="ECO:0000256" key="6">
    <source>
        <dbReference type="ARBA" id="ARBA00022989"/>
    </source>
</evidence>
<dbReference type="GO" id="GO:0005345">
    <property type="term" value="F:purine nucleobase transmembrane transporter activity"/>
    <property type="evidence" value="ECO:0007669"/>
    <property type="project" value="TreeGrafter"/>
</dbReference>
<evidence type="ECO:0000256" key="9">
    <source>
        <dbReference type="SAM" id="Phobius"/>
    </source>
</evidence>
<dbReference type="InterPro" id="IPR045018">
    <property type="entry name" value="Azg-like"/>
</dbReference>
<dbReference type="KEGG" id="hmn:HM131_13810"/>
<dbReference type="InterPro" id="IPR026033">
    <property type="entry name" value="Azg-like_bact_archaea"/>
</dbReference>
<dbReference type="EMBL" id="CP020772">
    <property type="protein sequence ID" value="ARI77858.1"/>
    <property type="molecule type" value="Genomic_DNA"/>
</dbReference>
<dbReference type="OrthoDB" id="9808458at2"/>
<feature type="transmembrane region" description="Helical" evidence="9">
    <location>
        <begin position="193"/>
        <end position="210"/>
    </location>
</feature>
<evidence type="ECO:0000256" key="1">
    <source>
        <dbReference type="ARBA" id="ARBA00004651"/>
    </source>
</evidence>
<accession>A0A1W5ZX32</accession>
<dbReference type="PIRSF" id="PIRSF005353">
    <property type="entry name" value="PbuG"/>
    <property type="match status" value="1"/>
</dbReference>
<name>A0A1W5ZX32_9BACI</name>
<keyword evidence="6 8" id="KW-1133">Transmembrane helix</keyword>
<dbReference type="RefSeq" id="WP_085030319.1">
    <property type="nucleotide sequence ID" value="NZ_CP020772.1"/>
</dbReference>
<evidence type="ECO:0000256" key="2">
    <source>
        <dbReference type="ARBA" id="ARBA00005697"/>
    </source>
</evidence>
<feature type="transmembrane region" description="Helical" evidence="9">
    <location>
        <begin position="20"/>
        <end position="40"/>
    </location>
</feature>
<proteinExistence type="inferred from homology"/>
<dbReference type="PANTHER" id="PTHR43337:SF11">
    <property type="entry name" value="GUANINE_HYPOXANTHINE PERMEASE PBUG"/>
    <property type="match status" value="1"/>
</dbReference>
<comment type="subcellular location">
    <subcellularLocation>
        <location evidence="1 8">Cell membrane</location>
        <topology evidence="1 8">Multi-pass membrane protein</topology>
    </subcellularLocation>
</comment>
<feature type="transmembrane region" description="Helical" evidence="9">
    <location>
        <begin position="133"/>
        <end position="154"/>
    </location>
</feature>
<feature type="transmembrane region" description="Helical" evidence="9">
    <location>
        <begin position="317"/>
        <end position="334"/>
    </location>
</feature>
<evidence type="ECO:0000256" key="3">
    <source>
        <dbReference type="ARBA" id="ARBA00022448"/>
    </source>
</evidence>
<feature type="transmembrane region" description="Helical" evidence="9">
    <location>
        <begin position="242"/>
        <end position="265"/>
    </location>
</feature>
<gene>
    <name evidence="10" type="ORF">HM131_13810</name>
</gene>
<feature type="transmembrane region" description="Helical" evidence="9">
    <location>
        <begin position="166"/>
        <end position="186"/>
    </location>
</feature>
<evidence type="ECO:0000313" key="11">
    <source>
        <dbReference type="Proteomes" id="UP000192527"/>
    </source>
</evidence>
<reference evidence="10 11" key="1">
    <citation type="submission" date="2017-04" db="EMBL/GenBank/DDBJ databases">
        <title>The whole genome sequencing and assembly of Halobacillus mangrovi strain.</title>
        <authorList>
            <person name="Lee S.-J."/>
            <person name="Park M.-K."/>
            <person name="Kim J.-Y."/>
            <person name="Lee Y.-J."/>
            <person name="Yi H."/>
            <person name="Bahn Y.-S."/>
            <person name="Kim J.F."/>
            <person name="Lee D.-W."/>
        </authorList>
    </citation>
    <scope>NUCLEOTIDE SEQUENCE [LARGE SCALE GENOMIC DNA]</scope>
    <source>
        <strain evidence="10 11">KTB 131</strain>
    </source>
</reference>
<evidence type="ECO:0000256" key="4">
    <source>
        <dbReference type="ARBA" id="ARBA00022475"/>
    </source>
</evidence>
<dbReference type="STRING" id="402384.HM131_13810"/>
<evidence type="ECO:0000256" key="7">
    <source>
        <dbReference type="ARBA" id="ARBA00023136"/>
    </source>
</evidence>
<comment type="similarity">
    <text evidence="2 8">Belongs to the nucleobase:cation symporter-2 (NCS2) (TC 2.A.40) family. Azg-like subfamily.</text>
</comment>